<dbReference type="Proteomes" id="UP000266327">
    <property type="component" value="Unassembled WGS sequence"/>
</dbReference>
<sequence length="537" mass="58540">MLCMPMEPQDAPDLQEKLVRALAGTLQAASAPVSLFETHISWILVAGQSACKIKKAVRFDFLDFSTLAARRFYCEEELRLNRRLAPQLYLEVQAITGSADAPLLGGSGPAIEYALRMRAFPQEALWSERVVTGAIAAGEIDQLAAILARFHHEAPVAPSDSRWGTPALLRASADEILDTLAQALRDPADKPRVDALLEWHQARHVQLCPTFERRRREGYVREGHGDLHCGNILTVDGHATAFDCIEFSEGLRWIDVLNDIAFATMDLQVCGRADLAARLLDRYLEASGDYLDLALWRHYQTLRALVRCKVYLLRLQELAADAPQRTDCERRMQAYLGFACASISPASPALMIMHGFSGSGKSTVAGAVVELCGAVRIRSDVERKRMQGIAAGSPAAGDLYAPAVSDATYARLGLLARRIVEAGLPVVVDAAFLDRAQRQRFAALARELGVPFLIFDVRADAALMRERLARRARQGGDPSDAGVEVLALQLVSHHPLSAEEMPHVAPVDSAGGNVAQAIRFAWNSLQAVAHCSANAPS</sequence>
<dbReference type="Pfam" id="PF13671">
    <property type="entry name" value="AAA_33"/>
    <property type="match status" value="1"/>
</dbReference>
<keyword evidence="1" id="KW-0808">Transferase</keyword>
<gene>
    <name evidence="1" type="ORF">D3878_23065</name>
</gene>
<dbReference type="SUPFAM" id="SSF52540">
    <property type="entry name" value="P-loop containing nucleoside triphosphate hydrolases"/>
    <property type="match status" value="1"/>
</dbReference>
<reference evidence="2" key="1">
    <citation type="submission" date="2018-09" db="EMBL/GenBank/DDBJ databases">
        <authorList>
            <person name="Zhu H."/>
        </authorList>
    </citation>
    <scope>NUCLEOTIDE SEQUENCE [LARGE SCALE GENOMIC DNA]</scope>
    <source>
        <strain evidence="2">K1S02-23</strain>
    </source>
</reference>
<evidence type="ECO:0000313" key="2">
    <source>
        <dbReference type="Proteomes" id="UP000266327"/>
    </source>
</evidence>
<keyword evidence="2" id="KW-1185">Reference proteome</keyword>
<dbReference type="GO" id="GO:0016740">
    <property type="term" value="F:transferase activity"/>
    <property type="evidence" value="ECO:0007669"/>
    <property type="project" value="UniProtKB-KW"/>
</dbReference>
<name>A0A3A3GBR6_9BURK</name>
<protein>
    <submittedName>
        <fullName evidence="1">Aminoglycoside phosphotransferase</fullName>
    </submittedName>
</protein>
<organism evidence="1 2">
    <name type="scientific">Noviherbaspirillum sedimenti</name>
    <dbReference type="NCBI Taxonomy" id="2320865"/>
    <lineage>
        <taxon>Bacteria</taxon>
        <taxon>Pseudomonadati</taxon>
        <taxon>Pseudomonadota</taxon>
        <taxon>Betaproteobacteria</taxon>
        <taxon>Burkholderiales</taxon>
        <taxon>Oxalobacteraceae</taxon>
        <taxon>Noviherbaspirillum</taxon>
    </lineage>
</organism>
<dbReference type="InterPro" id="IPR011009">
    <property type="entry name" value="Kinase-like_dom_sf"/>
</dbReference>
<comment type="caution">
    <text evidence="1">The sequence shown here is derived from an EMBL/GenBank/DDBJ whole genome shotgun (WGS) entry which is preliminary data.</text>
</comment>
<dbReference type="PANTHER" id="PTHR43883:SF1">
    <property type="entry name" value="GLUCONOKINASE"/>
    <property type="match status" value="1"/>
</dbReference>
<dbReference type="SUPFAM" id="SSF56112">
    <property type="entry name" value="Protein kinase-like (PK-like)"/>
    <property type="match status" value="1"/>
</dbReference>
<dbReference type="InterPro" id="IPR052732">
    <property type="entry name" value="Cell-binding_unc_protein"/>
</dbReference>
<proteinExistence type="predicted"/>
<dbReference type="EMBL" id="QYUQ01000002">
    <property type="protein sequence ID" value="RJG04112.1"/>
    <property type="molecule type" value="Genomic_DNA"/>
</dbReference>
<evidence type="ECO:0000313" key="1">
    <source>
        <dbReference type="EMBL" id="RJG04112.1"/>
    </source>
</evidence>
<dbReference type="Gene3D" id="3.40.50.300">
    <property type="entry name" value="P-loop containing nucleotide triphosphate hydrolases"/>
    <property type="match status" value="1"/>
</dbReference>
<dbReference type="InterPro" id="IPR027417">
    <property type="entry name" value="P-loop_NTPase"/>
</dbReference>
<dbReference type="PANTHER" id="PTHR43883">
    <property type="entry name" value="SLR0207 PROTEIN"/>
    <property type="match status" value="1"/>
</dbReference>
<dbReference type="AlphaFoldDB" id="A0A3A3GBR6"/>
<accession>A0A3A3GBR6</accession>